<feature type="transmembrane region" description="Helical" evidence="6">
    <location>
        <begin position="82"/>
        <end position="101"/>
    </location>
</feature>
<comment type="caution">
    <text evidence="8">The sequence shown here is derived from an EMBL/GenBank/DDBJ whole genome shotgun (WGS) entry which is preliminary data.</text>
</comment>
<evidence type="ECO:0000256" key="3">
    <source>
        <dbReference type="ARBA" id="ARBA00022692"/>
    </source>
</evidence>
<dbReference type="Proteomes" id="UP000587527">
    <property type="component" value="Unassembled WGS sequence"/>
</dbReference>
<dbReference type="PANTHER" id="PTHR35007:SF3">
    <property type="entry name" value="POSSIBLE CONSERVED ALANINE RICH MEMBRANE PROTEIN"/>
    <property type="match status" value="1"/>
</dbReference>
<evidence type="ECO:0000256" key="4">
    <source>
        <dbReference type="ARBA" id="ARBA00022989"/>
    </source>
</evidence>
<keyword evidence="3 6" id="KW-0812">Transmembrane</keyword>
<dbReference type="GO" id="GO:0005886">
    <property type="term" value="C:plasma membrane"/>
    <property type="evidence" value="ECO:0007669"/>
    <property type="project" value="UniProtKB-SubCell"/>
</dbReference>
<name>A0A841BS33_9ACTN</name>
<feature type="transmembrane region" description="Helical" evidence="6">
    <location>
        <begin position="6"/>
        <end position="25"/>
    </location>
</feature>
<feature type="transmembrane region" description="Helical" evidence="6">
    <location>
        <begin position="225"/>
        <end position="248"/>
    </location>
</feature>
<dbReference type="InterPro" id="IPR018076">
    <property type="entry name" value="T2SS_GspF_dom"/>
</dbReference>
<accession>A0A841BS33</accession>
<evidence type="ECO:0000256" key="2">
    <source>
        <dbReference type="ARBA" id="ARBA00022475"/>
    </source>
</evidence>
<reference evidence="8 9" key="1">
    <citation type="submission" date="2020-08" db="EMBL/GenBank/DDBJ databases">
        <title>Sequencing the genomes of 1000 actinobacteria strains.</title>
        <authorList>
            <person name="Klenk H.-P."/>
        </authorList>
    </citation>
    <scope>NUCLEOTIDE SEQUENCE [LARGE SCALE GENOMIC DNA]</scope>
    <source>
        <strain evidence="8 9">DSM 45362</strain>
    </source>
</reference>
<keyword evidence="4 6" id="KW-1133">Transmembrane helix</keyword>
<keyword evidence="9" id="KW-1185">Reference proteome</keyword>
<comment type="subcellular location">
    <subcellularLocation>
        <location evidence="1">Cell membrane</location>
        <topology evidence="1">Multi-pass membrane protein</topology>
    </subcellularLocation>
</comment>
<proteinExistence type="predicted"/>
<dbReference type="RefSeq" id="WP_184836364.1">
    <property type="nucleotide sequence ID" value="NZ_JACHMN010000002.1"/>
</dbReference>
<organism evidence="8 9">
    <name type="scientific">Allocatelliglobosispora scoriae</name>
    <dbReference type="NCBI Taxonomy" id="643052"/>
    <lineage>
        <taxon>Bacteria</taxon>
        <taxon>Bacillati</taxon>
        <taxon>Actinomycetota</taxon>
        <taxon>Actinomycetes</taxon>
        <taxon>Micromonosporales</taxon>
        <taxon>Micromonosporaceae</taxon>
        <taxon>Allocatelliglobosispora</taxon>
    </lineage>
</organism>
<protein>
    <submittedName>
        <fullName evidence="8">Flp pilus assembly protein TadB</fullName>
    </submittedName>
</protein>
<feature type="transmembrane region" description="Helical" evidence="6">
    <location>
        <begin position="254"/>
        <end position="274"/>
    </location>
</feature>
<dbReference type="EMBL" id="JACHMN010000002">
    <property type="protein sequence ID" value="MBB5869621.1"/>
    <property type="molecule type" value="Genomic_DNA"/>
</dbReference>
<keyword evidence="5 6" id="KW-0472">Membrane</keyword>
<evidence type="ECO:0000256" key="5">
    <source>
        <dbReference type="ARBA" id="ARBA00023136"/>
    </source>
</evidence>
<evidence type="ECO:0000313" key="8">
    <source>
        <dbReference type="EMBL" id="MBB5869621.1"/>
    </source>
</evidence>
<dbReference type="AlphaFoldDB" id="A0A841BS33"/>
<evidence type="ECO:0000259" key="7">
    <source>
        <dbReference type="Pfam" id="PF00482"/>
    </source>
</evidence>
<evidence type="ECO:0000313" key="9">
    <source>
        <dbReference type="Proteomes" id="UP000587527"/>
    </source>
</evidence>
<dbReference type="PANTHER" id="PTHR35007">
    <property type="entry name" value="INTEGRAL MEMBRANE PROTEIN-RELATED"/>
    <property type="match status" value="1"/>
</dbReference>
<dbReference type="Pfam" id="PF00482">
    <property type="entry name" value="T2SSF"/>
    <property type="match status" value="1"/>
</dbReference>
<keyword evidence="2" id="KW-1003">Cell membrane</keyword>
<evidence type="ECO:0000256" key="1">
    <source>
        <dbReference type="ARBA" id="ARBA00004651"/>
    </source>
</evidence>
<feature type="domain" description="Type II secretion system protein GspF" evidence="7">
    <location>
        <begin position="115"/>
        <end position="240"/>
    </location>
</feature>
<sequence>MIQLLAIFAFLLLGSGIALVVVWIIGTTKPIGPASPTALWFRGFWQGPGRSAAERRTHQTLLIVAVCAGALTWIFTGWPIGGLVIMLAIPGLPWLFASATAEKKAIARLSALEAWTRRLSDYVRNGIGLQAAIVATARNAPPLIGDEIRTLAARLQAGVNPISALRAFADDLDDYGCDEVVAPLILQLADAGEGLHAALVDVAHALTEEVNSRAMVDSERSTARFTVRFLTGFTLVLLVFGALNANYAAPYKSFLGQTILVVLAGLYIALMLWIRSLSLPPKLPRLLRADQQPKAPSTELELVR</sequence>
<gene>
    <name evidence="8" type="ORF">F4553_003000</name>
</gene>
<evidence type="ECO:0000256" key="6">
    <source>
        <dbReference type="SAM" id="Phobius"/>
    </source>
</evidence>